<evidence type="ECO:0000313" key="10">
    <source>
        <dbReference type="Proteomes" id="UP000289260"/>
    </source>
</evidence>
<gene>
    <name evidence="9" type="ORF">EVS81_02195</name>
</gene>
<dbReference type="GO" id="GO:0005886">
    <property type="term" value="C:plasma membrane"/>
    <property type="evidence" value="ECO:0007669"/>
    <property type="project" value="UniProtKB-SubCell"/>
</dbReference>
<dbReference type="RefSeq" id="WP_130108941.1">
    <property type="nucleotide sequence ID" value="NZ_CP035806.1"/>
</dbReference>
<dbReference type="PANTHER" id="PTHR30561:SF0">
    <property type="entry name" value="GUANIDINIUM EXPORTER"/>
    <property type="match status" value="1"/>
</dbReference>
<dbReference type="Proteomes" id="UP000289260">
    <property type="component" value="Chromosome"/>
</dbReference>
<dbReference type="SUPFAM" id="SSF103481">
    <property type="entry name" value="Multidrug resistance efflux transporter EmrE"/>
    <property type="match status" value="1"/>
</dbReference>
<evidence type="ECO:0000256" key="6">
    <source>
        <dbReference type="ARBA" id="ARBA00023136"/>
    </source>
</evidence>
<sequence length="133" mass="13443">MAAEGTQKTATAAHWIVLFTSAGLEAAWAIALDQSRGFTVLVPAIVFGVACVLSLAGLGYAMIGIPVSIAYAIWTGLGAALTVGASILLGIESPSPLKLLFLAGIVGCVIGLKFAKAPARATPTPTPQPRARG</sequence>
<organism evidence="9 10">
    <name type="scientific">Leucobacter triazinivorans</name>
    <dbReference type="NCBI Taxonomy" id="1784719"/>
    <lineage>
        <taxon>Bacteria</taxon>
        <taxon>Bacillati</taxon>
        <taxon>Actinomycetota</taxon>
        <taxon>Actinomycetes</taxon>
        <taxon>Micrococcales</taxon>
        <taxon>Microbacteriaceae</taxon>
        <taxon>Leucobacter</taxon>
    </lineage>
</organism>
<dbReference type="PANTHER" id="PTHR30561">
    <property type="entry name" value="SMR FAMILY PROTON-DEPENDENT DRUG EFFLUX TRANSPORTER SUGE"/>
    <property type="match status" value="1"/>
</dbReference>
<evidence type="ECO:0000256" key="2">
    <source>
        <dbReference type="ARBA" id="ARBA00022448"/>
    </source>
</evidence>
<feature type="transmembrane region" description="Helical" evidence="8">
    <location>
        <begin position="69"/>
        <end position="91"/>
    </location>
</feature>
<keyword evidence="5 8" id="KW-1133">Transmembrane helix</keyword>
<evidence type="ECO:0000256" key="1">
    <source>
        <dbReference type="ARBA" id="ARBA00004651"/>
    </source>
</evidence>
<evidence type="ECO:0000256" key="3">
    <source>
        <dbReference type="ARBA" id="ARBA00022475"/>
    </source>
</evidence>
<evidence type="ECO:0000313" key="9">
    <source>
        <dbReference type="EMBL" id="QBE47788.1"/>
    </source>
</evidence>
<keyword evidence="4 7" id="KW-0812">Transmembrane</keyword>
<feature type="transmembrane region" description="Helical" evidence="8">
    <location>
        <begin position="97"/>
        <end position="115"/>
    </location>
</feature>
<evidence type="ECO:0000256" key="4">
    <source>
        <dbReference type="ARBA" id="ARBA00022692"/>
    </source>
</evidence>
<keyword evidence="2" id="KW-0813">Transport</keyword>
<proteinExistence type="inferred from homology"/>
<reference evidence="9 10" key="1">
    <citation type="submission" date="2019-02" db="EMBL/GenBank/DDBJ databases">
        <authorList>
            <person name="Sun L."/>
            <person name="Pan D."/>
            <person name="Wu X."/>
        </authorList>
    </citation>
    <scope>NUCLEOTIDE SEQUENCE [LARGE SCALE GENOMIC DNA]</scope>
    <source>
        <strain evidence="9 10">JW-1</strain>
    </source>
</reference>
<accession>A0A4P6KD47</accession>
<name>A0A4P6KD47_9MICO</name>
<dbReference type="OrthoDB" id="21828at2"/>
<keyword evidence="10" id="KW-1185">Reference proteome</keyword>
<dbReference type="GO" id="GO:0022857">
    <property type="term" value="F:transmembrane transporter activity"/>
    <property type="evidence" value="ECO:0007669"/>
    <property type="project" value="InterPro"/>
</dbReference>
<dbReference type="InterPro" id="IPR000390">
    <property type="entry name" value="Small_drug/metabolite_transptr"/>
</dbReference>
<dbReference type="InterPro" id="IPR045324">
    <property type="entry name" value="Small_multidrug_res"/>
</dbReference>
<dbReference type="Gene3D" id="1.10.3730.20">
    <property type="match status" value="1"/>
</dbReference>
<keyword evidence="3" id="KW-1003">Cell membrane</keyword>
<comment type="subcellular location">
    <subcellularLocation>
        <location evidence="1 7">Cell membrane</location>
        <topology evidence="1 7">Multi-pass membrane protein</topology>
    </subcellularLocation>
</comment>
<dbReference type="AlphaFoldDB" id="A0A4P6KD47"/>
<dbReference type="Pfam" id="PF00893">
    <property type="entry name" value="Multi_Drug_Res"/>
    <property type="match status" value="1"/>
</dbReference>
<dbReference type="EMBL" id="CP035806">
    <property type="protein sequence ID" value="QBE47788.1"/>
    <property type="molecule type" value="Genomic_DNA"/>
</dbReference>
<dbReference type="InterPro" id="IPR037185">
    <property type="entry name" value="EmrE-like"/>
</dbReference>
<comment type="similarity">
    <text evidence="7">Belongs to the drug/metabolite transporter (DMT) superfamily. Small multidrug resistance (SMR) (TC 2.A.7.1) family.</text>
</comment>
<keyword evidence="6 8" id="KW-0472">Membrane</keyword>
<feature type="transmembrane region" description="Helical" evidence="8">
    <location>
        <begin position="38"/>
        <end position="62"/>
    </location>
</feature>
<evidence type="ECO:0000256" key="5">
    <source>
        <dbReference type="ARBA" id="ARBA00022989"/>
    </source>
</evidence>
<evidence type="ECO:0000256" key="8">
    <source>
        <dbReference type="SAM" id="Phobius"/>
    </source>
</evidence>
<feature type="transmembrane region" description="Helical" evidence="8">
    <location>
        <begin position="12"/>
        <end position="32"/>
    </location>
</feature>
<evidence type="ECO:0000256" key="7">
    <source>
        <dbReference type="RuleBase" id="RU003942"/>
    </source>
</evidence>
<protein>
    <submittedName>
        <fullName evidence="9">Multidrug efflux SMR transporter</fullName>
    </submittedName>
</protein>
<dbReference type="KEGG" id="ltr:EVS81_02195"/>